<evidence type="ECO:0000313" key="2">
    <source>
        <dbReference type="Proteomes" id="UP000232003"/>
    </source>
</evidence>
<dbReference type="Proteomes" id="UP000232003">
    <property type="component" value="Chromosome"/>
</dbReference>
<gene>
    <name evidence="1" type="ORF">COO91_06890</name>
</gene>
<dbReference type="EMBL" id="CP024785">
    <property type="protein sequence ID" value="AUB40856.1"/>
    <property type="molecule type" value="Genomic_DNA"/>
</dbReference>
<sequence>MLFLPAASNIARPNLSRRILGGNNLICKVGWNFELTKLLL</sequence>
<name>A0A2K8SZI8_9NOSO</name>
<accession>A0A2K8SZI8</accession>
<keyword evidence="2" id="KW-1185">Reference proteome</keyword>
<dbReference type="KEGG" id="nfl:COO91_06890"/>
<organism evidence="1 2">
    <name type="scientific">Nostoc flagelliforme CCNUN1</name>
    <dbReference type="NCBI Taxonomy" id="2038116"/>
    <lineage>
        <taxon>Bacteria</taxon>
        <taxon>Bacillati</taxon>
        <taxon>Cyanobacteriota</taxon>
        <taxon>Cyanophyceae</taxon>
        <taxon>Nostocales</taxon>
        <taxon>Nostocaceae</taxon>
        <taxon>Nostoc</taxon>
    </lineage>
</organism>
<proteinExistence type="predicted"/>
<evidence type="ECO:0000313" key="1">
    <source>
        <dbReference type="EMBL" id="AUB40856.1"/>
    </source>
</evidence>
<reference evidence="1 2" key="1">
    <citation type="submission" date="2017-11" db="EMBL/GenBank/DDBJ databases">
        <title>Complete genome of a free-living desiccation-tolerant cyanobacterium and its photosynthetic adaptation to extreme terrestrial habitat.</title>
        <authorList>
            <person name="Shang J."/>
        </authorList>
    </citation>
    <scope>NUCLEOTIDE SEQUENCE [LARGE SCALE GENOMIC DNA]</scope>
    <source>
        <strain evidence="1 2">CCNUN1</strain>
    </source>
</reference>
<protein>
    <submittedName>
        <fullName evidence="1">Uncharacterized protein</fullName>
    </submittedName>
</protein>
<dbReference type="AlphaFoldDB" id="A0A2K8SZI8"/>